<name>A0A8S5PGC4_9CAUD</name>
<sequence>MKTFRTEEYKNSPLYQNNPGNLPNKGEDWGGKVPKTHRIGNAKYEEFITVEYGLRALMINIRTIMEKGGKNTIADFARRFYPAANTKKVALYESTLTKAFGIDNHKRITAFTKEFYIKMAKAVATIEMGAAESRIPADAYDTAYAYMGINMTSGGNPVLPAPAKPIIPLPAKPSTPAPTKPSTPTPTNPSTPAPTKPSTPAPTKPSTPAPTKPSTPAPTKPSMPAPTKPSNPAPNNGSNTNTGGGTSNLNQGGYTPAPSENGNATNWLLWGGLAVALGTGGYLIYSYYAKPKGKKK</sequence>
<feature type="compositionally biased region" description="Pro residues" evidence="1">
    <location>
        <begin position="164"/>
        <end position="232"/>
    </location>
</feature>
<protein>
    <submittedName>
        <fullName evidence="3">Virion protein</fullName>
    </submittedName>
</protein>
<organism evidence="3">
    <name type="scientific">Siphoviridae sp. ctjxN1</name>
    <dbReference type="NCBI Taxonomy" id="2825638"/>
    <lineage>
        <taxon>Viruses</taxon>
        <taxon>Duplodnaviria</taxon>
        <taxon>Heunggongvirae</taxon>
        <taxon>Uroviricota</taxon>
        <taxon>Caudoviricetes</taxon>
    </lineage>
</organism>
<reference evidence="3" key="1">
    <citation type="journal article" date="2021" name="Proc. Natl. Acad. Sci. U.S.A.">
        <title>A Catalog of Tens of Thousands of Viruses from Human Metagenomes Reveals Hidden Associations with Chronic Diseases.</title>
        <authorList>
            <person name="Tisza M.J."/>
            <person name="Buck C.B."/>
        </authorList>
    </citation>
    <scope>NUCLEOTIDE SEQUENCE</scope>
    <source>
        <strain evidence="3">CtjxN1</strain>
    </source>
</reference>
<evidence type="ECO:0000256" key="1">
    <source>
        <dbReference type="SAM" id="MobiDB-lite"/>
    </source>
</evidence>
<feature type="compositionally biased region" description="Basic and acidic residues" evidence="1">
    <location>
        <begin position="1"/>
        <end position="10"/>
    </location>
</feature>
<keyword evidence="2" id="KW-0472">Membrane</keyword>
<proteinExistence type="predicted"/>
<accession>A0A8S5PGC4</accession>
<keyword evidence="2" id="KW-0812">Transmembrane</keyword>
<feature type="region of interest" description="Disordered" evidence="1">
    <location>
        <begin position="164"/>
        <end position="263"/>
    </location>
</feature>
<dbReference type="EMBL" id="BK015431">
    <property type="protein sequence ID" value="DAE06215.1"/>
    <property type="molecule type" value="Genomic_DNA"/>
</dbReference>
<evidence type="ECO:0000313" key="3">
    <source>
        <dbReference type="EMBL" id="DAE06215.1"/>
    </source>
</evidence>
<feature type="transmembrane region" description="Helical" evidence="2">
    <location>
        <begin position="267"/>
        <end position="288"/>
    </location>
</feature>
<feature type="compositionally biased region" description="Low complexity" evidence="1">
    <location>
        <begin position="233"/>
        <end position="253"/>
    </location>
</feature>
<evidence type="ECO:0000256" key="2">
    <source>
        <dbReference type="SAM" id="Phobius"/>
    </source>
</evidence>
<keyword evidence="2" id="KW-1133">Transmembrane helix</keyword>
<feature type="region of interest" description="Disordered" evidence="1">
    <location>
        <begin position="1"/>
        <end position="32"/>
    </location>
</feature>